<sequence>MKDISFRGFLSLKNIKNPQYKIEQLLDYRKDKYLRDILPIKIKNFEIERLEWVDFIGKLNEEMPWIAHCFWNNMERRTFNKQQLSPILTLKQSNEAKTLITNRIYNNNLKQFLIKQMSLKNKKIQDNKFLIYNINYFLYLKLIIDSLININHFQQEFQMFRELLAFQFLKILLLNIKLLEAIQFQFKKVIYNQIEDQIISQIIFRCLIIRTRNRKLSDRMDMCFGIQKIN</sequence>
<proteinExistence type="predicted"/>
<evidence type="ECO:0000313" key="2">
    <source>
        <dbReference type="Proteomes" id="UP000688137"/>
    </source>
</evidence>
<gene>
    <name evidence="1" type="ORF">PPRIM_AZ9-3.1.T0050295</name>
</gene>
<comment type="caution">
    <text evidence="1">The sequence shown here is derived from an EMBL/GenBank/DDBJ whole genome shotgun (WGS) entry which is preliminary data.</text>
</comment>
<dbReference type="Proteomes" id="UP000688137">
    <property type="component" value="Unassembled WGS sequence"/>
</dbReference>
<reference evidence="1" key="1">
    <citation type="submission" date="2021-01" db="EMBL/GenBank/DDBJ databases">
        <authorList>
            <consortium name="Genoscope - CEA"/>
            <person name="William W."/>
        </authorList>
    </citation>
    <scope>NUCLEOTIDE SEQUENCE</scope>
</reference>
<evidence type="ECO:0000313" key="1">
    <source>
        <dbReference type="EMBL" id="CAD8043641.1"/>
    </source>
</evidence>
<dbReference type="EMBL" id="CAJJDM010000002">
    <property type="protein sequence ID" value="CAD8043641.1"/>
    <property type="molecule type" value="Genomic_DNA"/>
</dbReference>
<keyword evidence="2" id="KW-1185">Reference proteome</keyword>
<dbReference type="AlphaFoldDB" id="A0A8S1JNQ7"/>
<name>A0A8S1JNQ7_PARPR</name>
<organism evidence="1 2">
    <name type="scientific">Paramecium primaurelia</name>
    <dbReference type="NCBI Taxonomy" id="5886"/>
    <lineage>
        <taxon>Eukaryota</taxon>
        <taxon>Sar</taxon>
        <taxon>Alveolata</taxon>
        <taxon>Ciliophora</taxon>
        <taxon>Intramacronucleata</taxon>
        <taxon>Oligohymenophorea</taxon>
        <taxon>Peniculida</taxon>
        <taxon>Parameciidae</taxon>
        <taxon>Paramecium</taxon>
    </lineage>
</organism>
<protein>
    <submittedName>
        <fullName evidence="1">Uncharacterized protein</fullName>
    </submittedName>
</protein>
<accession>A0A8S1JNQ7</accession>